<dbReference type="STRING" id="1073090.A0A1L9SQH5"/>
<feature type="domain" description="Zn(2)-C6 fungal-type" evidence="8">
    <location>
        <begin position="55"/>
        <end position="85"/>
    </location>
</feature>
<dbReference type="InterPro" id="IPR036864">
    <property type="entry name" value="Zn2-C6_fun-type_DNA-bd_sf"/>
</dbReference>
<evidence type="ECO:0000256" key="6">
    <source>
        <dbReference type="ARBA" id="ARBA00023242"/>
    </source>
</evidence>
<evidence type="ECO:0000256" key="3">
    <source>
        <dbReference type="ARBA" id="ARBA00023015"/>
    </source>
</evidence>
<proteinExistence type="predicted"/>
<dbReference type="PROSITE" id="PS00463">
    <property type="entry name" value="ZN2_CY6_FUNGAL_1"/>
    <property type="match status" value="1"/>
</dbReference>
<dbReference type="CDD" id="cd00067">
    <property type="entry name" value="GAL4"/>
    <property type="match status" value="1"/>
</dbReference>
<reference evidence="10" key="1">
    <citation type="journal article" date="2017" name="Genome Biol.">
        <title>Comparative genomics reveals high biological diversity and specific adaptations in the industrially and medically important fungal genus Aspergillus.</title>
        <authorList>
            <person name="de Vries R.P."/>
            <person name="Riley R."/>
            <person name="Wiebenga A."/>
            <person name="Aguilar-Osorio G."/>
            <person name="Amillis S."/>
            <person name="Uchima C.A."/>
            <person name="Anderluh G."/>
            <person name="Asadollahi M."/>
            <person name="Askin M."/>
            <person name="Barry K."/>
            <person name="Battaglia E."/>
            <person name="Bayram O."/>
            <person name="Benocci T."/>
            <person name="Braus-Stromeyer S.A."/>
            <person name="Caldana C."/>
            <person name="Canovas D."/>
            <person name="Cerqueira G.C."/>
            <person name="Chen F."/>
            <person name="Chen W."/>
            <person name="Choi C."/>
            <person name="Clum A."/>
            <person name="Dos Santos R.A."/>
            <person name="Damasio A.R."/>
            <person name="Diallinas G."/>
            <person name="Emri T."/>
            <person name="Fekete E."/>
            <person name="Flipphi M."/>
            <person name="Freyberg S."/>
            <person name="Gallo A."/>
            <person name="Gournas C."/>
            <person name="Habgood R."/>
            <person name="Hainaut M."/>
            <person name="Harispe M.L."/>
            <person name="Henrissat B."/>
            <person name="Hilden K.S."/>
            <person name="Hope R."/>
            <person name="Hossain A."/>
            <person name="Karabika E."/>
            <person name="Karaffa L."/>
            <person name="Karanyi Z."/>
            <person name="Krasevec N."/>
            <person name="Kuo A."/>
            <person name="Kusch H."/>
            <person name="LaButti K."/>
            <person name="Lagendijk E.L."/>
            <person name="Lapidus A."/>
            <person name="Levasseur A."/>
            <person name="Lindquist E."/>
            <person name="Lipzen A."/>
            <person name="Logrieco A.F."/>
            <person name="MacCabe A."/>
            <person name="Maekelae M.R."/>
            <person name="Malavazi I."/>
            <person name="Melin P."/>
            <person name="Meyer V."/>
            <person name="Mielnichuk N."/>
            <person name="Miskei M."/>
            <person name="Molnar A.P."/>
            <person name="Mule G."/>
            <person name="Ngan C.Y."/>
            <person name="Orejas M."/>
            <person name="Orosz E."/>
            <person name="Ouedraogo J.P."/>
            <person name="Overkamp K.M."/>
            <person name="Park H.-S."/>
            <person name="Perrone G."/>
            <person name="Piumi F."/>
            <person name="Punt P.J."/>
            <person name="Ram A.F."/>
            <person name="Ramon A."/>
            <person name="Rauscher S."/>
            <person name="Record E."/>
            <person name="Riano-Pachon D.M."/>
            <person name="Robert V."/>
            <person name="Roehrig J."/>
            <person name="Ruller R."/>
            <person name="Salamov A."/>
            <person name="Salih N.S."/>
            <person name="Samson R.A."/>
            <person name="Sandor E."/>
            <person name="Sanguinetti M."/>
            <person name="Schuetze T."/>
            <person name="Sepcic K."/>
            <person name="Shelest E."/>
            <person name="Sherlock G."/>
            <person name="Sophianopoulou V."/>
            <person name="Squina F.M."/>
            <person name="Sun H."/>
            <person name="Susca A."/>
            <person name="Todd R.B."/>
            <person name="Tsang A."/>
            <person name="Unkles S.E."/>
            <person name="van de Wiele N."/>
            <person name="van Rossen-Uffink D."/>
            <person name="Oliveira J.V."/>
            <person name="Vesth T.C."/>
            <person name="Visser J."/>
            <person name="Yu J.-H."/>
            <person name="Zhou M."/>
            <person name="Andersen M.R."/>
            <person name="Archer D.B."/>
            <person name="Baker S.E."/>
            <person name="Benoit I."/>
            <person name="Brakhage A.A."/>
            <person name="Braus G.H."/>
            <person name="Fischer R."/>
            <person name="Frisvad J.C."/>
            <person name="Goldman G.H."/>
            <person name="Houbraken J."/>
            <person name="Oakley B."/>
            <person name="Pocsi I."/>
            <person name="Scazzocchio C."/>
            <person name="Seiboth B."/>
            <person name="vanKuyk P.A."/>
            <person name="Wortman J."/>
            <person name="Dyer P.S."/>
            <person name="Grigoriev I.V."/>
        </authorList>
    </citation>
    <scope>NUCLEOTIDE SEQUENCE [LARGE SCALE GENOMIC DNA]</scope>
    <source>
        <strain evidence="10">CBS 506.65</strain>
    </source>
</reference>
<dbReference type="Proteomes" id="UP000184188">
    <property type="component" value="Unassembled WGS sequence"/>
</dbReference>
<dbReference type="AlphaFoldDB" id="A0A1L9SQH5"/>
<dbReference type="CDD" id="cd12148">
    <property type="entry name" value="fungal_TF_MHR"/>
    <property type="match status" value="1"/>
</dbReference>
<feature type="region of interest" description="Disordered" evidence="7">
    <location>
        <begin position="116"/>
        <end position="154"/>
    </location>
</feature>
<evidence type="ECO:0000256" key="4">
    <source>
        <dbReference type="ARBA" id="ARBA00023125"/>
    </source>
</evidence>
<dbReference type="EMBL" id="KV878338">
    <property type="protein sequence ID" value="OJJ49376.1"/>
    <property type="molecule type" value="Genomic_DNA"/>
</dbReference>
<name>A0A1L9SQH5_9EURO</name>
<dbReference type="GO" id="GO:0006351">
    <property type="term" value="P:DNA-templated transcription"/>
    <property type="evidence" value="ECO:0007669"/>
    <property type="project" value="InterPro"/>
</dbReference>
<dbReference type="InterPro" id="IPR050815">
    <property type="entry name" value="TF_fung"/>
</dbReference>
<keyword evidence="2" id="KW-0479">Metal-binding</keyword>
<evidence type="ECO:0000259" key="8">
    <source>
        <dbReference type="PROSITE" id="PS50048"/>
    </source>
</evidence>
<feature type="region of interest" description="Disordered" evidence="7">
    <location>
        <begin position="1"/>
        <end position="20"/>
    </location>
</feature>
<comment type="subcellular location">
    <subcellularLocation>
        <location evidence="1">Nucleus</location>
    </subcellularLocation>
</comment>
<dbReference type="InterPro" id="IPR007219">
    <property type="entry name" value="XnlR_reg_dom"/>
</dbReference>
<dbReference type="PANTHER" id="PTHR47338">
    <property type="entry name" value="ZN(II)2CYS6 TRANSCRIPTION FACTOR (EUROFUNG)-RELATED"/>
    <property type="match status" value="1"/>
</dbReference>
<dbReference type="VEuPathDB" id="FungiDB:ASPZODRAFT_23617"/>
<dbReference type="Pfam" id="PF00172">
    <property type="entry name" value="Zn_clus"/>
    <property type="match status" value="1"/>
</dbReference>
<evidence type="ECO:0000256" key="2">
    <source>
        <dbReference type="ARBA" id="ARBA00022723"/>
    </source>
</evidence>
<organism evidence="9 10">
    <name type="scientific">Penicilliopsis zonata CBS 506.65</name>
    <dbReference type="NCBI Taxonomy" id="1073090"/>
    <lineage>
        <taxon>Eukaryota</taxon>
        <taxon>Fungi</taxon>
        <taxon>Dikarya</taxon>
        <taxon>Ascomycota</taxon>
        <taxon>Pezizomycotina</taxon>
        <taxon>Eurotiomycetes</taxon>
        <taxon>Eurotiomycetidae</taxon>
        <taxon>Eurotiales</taxon>
        <taxon>Aspergillaceae</taxon>
        <taxon>Penicilliopsis</taxon>
    </lineage>
</organism>
<dbReference type="GO" id="GO:0003677">
    <property type="term" value="F:DNA binding"/>
    <property type="evidence" value="ECO:0007669"/>
    <property type="project" value="UniProtKB-KW"/>
</dbReference>
<evidence type="ECO:0000313" key="9">
    <source>
        <dbReference type="EMBL" id="OJJ49376.1"/>
    </source>
</evidence>
<dbReference type="GO" id="GO:0000981">
    <property type="term" value="F:DNA-binding transcription factor activity, RNA polymerase II-specific"/>
    <property type="evidence" value="ECO:0007669"/>
    <property type="project" value="InterPro"/>
</dbReference>
<dbReference type="GO" id="GO:0005634">
    <property type="term" value="C:nucleus"/>
    <property type="evidence" value="ECO:0007669"/>
    <property type="project" value="UniProtKB-SubCell"/>
</dbReference>
<dbReference type="RefSeq" id="XP_022583886.1">
    <property type="nucleotide sequence ID" value="XM_022727940.1"/>
</dbReference>
<evidence type="ECO:0000256" key="1">
    <source>
        <dbReference type="ARBA" id="ARBA00004123"/>
    </source>
</evidence>
<dbReference type="InterPro" id="IPR001138">
    <property type="entry name" value="Zn2Cys6_DnaBD"/>
</dbReference>
<dbReference type="GO" id="GO:0008270">
    <property type="term" value="F:zinc ion binding"/>
    <property type="evidence" value="ECO:0007669"/>
    <property type="project" value="InterPro"/>
</dbReference>
<dbReference type="SMART" id="SM00906">
    <property type="entry name" value="Fungal_trans"/>
    <property type="match status" value="1"/>
</dbReference>
<gene>
    <name evidence="9" type="ORF">ASPZODRAFT_23617</name>
</gene>
<keyword evidence="10" id="KW-1185">Reference proteome</keyword>
<keyword evidence="6" id="KW-0539">Nucleus</keyword>
<dbReference type="Gene3D" id="4.10.240.10">
    <property type="entry name" value="Zn(2)-C6 fungal-type DNA-binding domain"/>
    <property type="match status" value="1"/>
</dbReference>
<feature type="region of interest" description="Disordered" evidence="7">
    <location>
        <begin position="25"/>
        <end position="45"/>
    </location>
</feature>
<evidence type="ECO:0000256" key="5">
    <source>
        <dbReference type="ARBA" id="ARBA00023163"/>
    </source>
</evidence>
<keyword evidence="4" id="KW-0238">DNA-binding</keyword>
<feature type="compositionally biased region" description="Polar residues" evidence="7">
    <location>
        <begin position="25"/>
        <end position="36"/>
    </location>
</feature>
<dbReference type="SUPFAM" id="SSF57701">
    <property type="entry name" value="Zn2/Cys6 DNA-binding domain"/>
    <property type="match status" value="1"/>
</dbReference>
<dbReference type="Pfam" id="PF04082">
    <property type="entry name" value="Fungal_trans"/>
    <property type="match status" value="1"/>
</dbReference>
<evidence type="ECO:0000313" key="10">
    <source>
        <dbReference type="Proteomes" id="UP000184188"/>
    </source>
</evidence>
<keyword evidence="5" id="KW-0804">Transcription</keyword>
<dbReference type="SMART" id="SM00066">
    <property type="entry name" value="GAL4"/>
    <property type="match status" value="1"/>
</dbReference>
<evidence type="ECO:0000256" key="7">
    <source>
        <dbReference type="SAM" id="MobiDB-lite"/>
    </source>
</evidence>
<keyword evidence="3" id="KW-0805">Transcription regulation</keyword>
<accession>A0A1L9SQH5</accession>
<protein>
    <recommendedName>
        <fullName evidence="8">Zn(2)-C6 fungal-type domain-containing protein</fullName>
    </recommendedName>
</protein>
<sequence length="557" mass="62474">MDPSGLLTKPGPFSLPISMPSEMSLQGFSTASSNTPAYAADPDDSSYVPRPKRIACVVCRRRKLRCDGKKPSCGTCSRLGHDCSYDEVRKKSGPKRGYVKQLEARLAQVETLLKNQDPEAGRPPPPPAQPQNNKSAFDLPMSNDAPSNFANIPPIPEAAAEDTMAQLAEILGEPQPFEPFLPGAGFGGEPHSWEMISLGLEEPLPAQDVIDELQDIFFEKVYPSMPIIHRPRYLASMNLSPEMRPPVCLRYIMWSHAASMSDKYSFLHQQFYERARKYAERDEMKGLGEQTVSVGHCQAWILIATYEFRMMFFPRAWLNSGKASRLALMLGLNRLDGAGLDVKQTTGPPRDWLEREERRRIFWMAFCVDRYASIGTGWPMMIDERDIMTNLPAPEDAFLKGRAEQTSRLPALLKGDGIATLSPFANVVLMSSMFGRNLTHLHRPDPQDNDHDLNGEFWKRHRTYDNLILGVALSLPSHLRLPAGISDPNVIFCNMCIHTAAICLHQAAIFKAEKNKMPNQIIMESKRRCIVAADQVSSIMKMICHTDLTTVRAQPLF</sequence>
<dbReference type="PANTHER" id="PTHR47338:SF10">
    <property type="entry name" value="TRANSCRIPTION FACTOR DOMAIN-CONTAINING PROTEIN-RELATED"/>
    <property type="match status" value="1"/>
</dbReference>
<dbReference type="GeneID" id="34614404"/>
<dbReference type="PROSITE" id="PS50048">
    <property type="entry name" value="ZN2_CY6_FUNGAL_2"/>
    <property type="match status" value="1"/>
</dbReference>
<dbReference type="OrthoDB" id="5600212at2759"/>